<evidence type="ECO:0000256" key="2">
    <source>
        <dbReference type="ARBA" id="ARBA00022771"/>
    </source>
</evidence>
<dbReference type="Pfam" id="PF10551">
    <property type="entry name" value="MULE"/>
    <property type="match status" value="1"/>
</dbReference>
<dbReference type="PROSITE" id="PS50966">
    <property type="entry name" value="ZF_SWIM"/>
    <property type="match status" value="1"/>
</dbReference>
<comment type="caution">
    <text evidence="7">The sequence shown here is derived from an EMBL/GenBank/DDBJ whole genome shotgun (WGS) entry which is preliminary data.</text>
</comment>
<sequence>MEKDKEATTEEEPPVEVDEGELTIVEFKASTVSRGVNDDFASDNLLGKIVRSEDEAYTLYNEYAYEKGFSIRKAKSRYYEGTRLIRQKEYVCSKEGFKEDPTPSETPSYNRLDVRTGCKAMIRFTVKDDEWKVTHFIAEHNHELASSEERHLLRSARNFRRPQPRLMNPMETPSMATENTGIVQRDQNLVTEQNLVFIEGADAQSLCQWFKKKKNGDIMFFHDVQLDQEGRVTNFFWCDGRSRIDYGYFGDVVVFDATYRINKYNMICAPFFGINHHRTKVMFGCAFLLDDTSTSFIWLFKSFLESMGNKAPRTIVTYQDDAALVRAVEEVFPVTCHIICPWYIVKKASSHLAGLYSNPVFAQMFRRCVQQCDTEADFEETWQRMVEEYGCKNHSWLKTIYRYRQKWSTAFSKKVFSSGVVSSQRNEYVDIFGGISSSKITSLTRFALEVDELVARWHDAEVKLNFRCKQGAPPLVIKKSSICQQAAQIYTHKIFELFEQEYLEGVGALRCTELSLCGTLCTYRMVGDMDDQKEHIVQFDSATLNVSCSCKKFESMGILCSHCLSCLHMKNVNVIPHQYILKRWTKIAKDRAAHEDLMETNRRETEVEYHTDIMRWAYDMMTRSLKSPITRVMLRDSFRQIDQELKRLESDLELNTASNAQASGTSGKRKKSASNDSSKPRKINDRTMDHSVEANIPFDIVNLNQLINIFMEGLNRFGCGTILPFLTTVSPASPFLCSGGSRAISKK</sequence>
<accession>A0AAN7QWZ9</accession>
<dbReference type="InterPro" id="IPR004330">
    <property type="entry name" value="FAR1_DNA_bnd_dom"/>
</dbReference>
<feature type="compositionally biased region" description="Polar residues" evidence="5">
    <location>
        <begin position="656"/>
        <end position="666"/>
    </location>
</feature>
<keyword evidence="8" id="KW-1185">Reference proteome</keyword>
<reference evidence="7 8" key="1">
    <citation type="journal article" date="2023" name="Hortic Res">
        <title>Pangenome of water caltrop reveals structural variations and asymmetric subgenome divergence after allopolyploidization.</title>
        <authorList>
            <person name="Zhang X."/>
            <person name="Chen Y."/>
            <person name="Wang L."/>
            <person name="Yuan Y."/>
            <person name="Fang M."/>
            <person name="Shi L."/>
            <person name="Lu R."/>
            <person name="Comes H.P."/>
            <person name="Ma Y."/>
            <person name="Chen Y."/>
            <person name="Huang G."/>
            <person name="Zhou Y."/>
            <person name="Zheng Z."/>
            <person name="Qiu Y."/>
        </authorList>
    </citation>
    <scope>NUCLEOTIDE SEQUENCE [LARGE SCALE GENOMIC DNA]</scope>
    <source>
        <strain evidence="7">F231</strain>
    </source>
</reference>
<evidence type="ECO:0000313" key="7">
    <source>
        <dbReference type="EMBL" id="KAK4783064.1"/>
    </source>
</evidence>
<feature type="region of interest" description="Disordered" evidence="5">
    <location>
        <begin position="656"/>
        <end position="688"/>
    </location>
</feature>
<evidence type="ECO:0000259" key="6">
    <source>
        <dbReference type="PROSITE" id="PS50966"/>
    </source>
</evidence>
<dbReference type="InterPro" id="IPR007527">
    <property type="entry name" value="Znf_SWIM"/>
</dbReference>
<dbReference type="PANTHER" id="PTHR47718:SF17">
    <property type="entry name" value="PROTEIN FAR1-RELATED SEQUENCE 5-LIKE"/>
    <property type="match status" value="1"/>
</dbReference>
<dbReference type="AlphaFoldDB" id="A0AAN7QWZ9"/>
<dbReference type="EMBL" id="JAXQNO010000015">
    <property type="protein sequence ID" value="KAK4783064.1"/>
    <property type="molecule type" value="Genomic_DNA"/>
</dbReference>
<keyword evidence="2 4" id="KW-0863">Zinc-finger</keyword>
<protein>
    <recommendedName>
        <fullName evidence="6">SWIM-type domain-containing protein</fullName>
    </recommendedName>
</protein>
<evidence type="ECO:0000256" key="5">
    <source>
        <dbReference type="SAM" id="MobiDB-lite"/>
    </source>
</evidence>
<name>A0AAN7QWZ9_TRANT</name>
<evidence type="ECO:0000256" key="1">
    <source>
        <dbReference type="ARBA" id="ARBA00022723"/>
    </source>
</evidence>
<dbReference type="InterPro" id="IPR018289">
    <property type="entry name" value="MULE_transposase_dom"/>
</dbReference>
<evidence type="ECO:0000256" key="3">
    <source>
        <dbReference type="ARBA" id="ARBA00022833"/>
    </source>
</evidence>
<evidence type="ECO:0000256" key="4">
    <source>
        <dbReference type="PROSITE-ProRule" id="PRU00325"/>
    </source>
</evidence>
<gene>
    <name evidence="7" type="ORF">SAY86_007438</name>
</gene>
<feature type="compositionally biased region" description="Acidic residues" evidence="5">
    <location>
        <begin position="9"/>
        <end position="20"/>
    </location>
</feature>
<feature type="domain" description="SWIM-type" evidence="6">
    <location>
        <begin position="533"/>
        <end position="571"/>
    </location>
</feature>
<evidence type="ECO:0000313" key="8">
    <source>
        <dbReference type="Proteomes" id="UP001346149"/>
    </source>
</evidence>
<dbReference type="Pfam" id="PF03101">
    <property type="entry name" value="FAR1"/>
    <property type="match status" value="1"/>
</dbReference>
<dbReference type="GO" id="GO:0008270">
    <property type="term" value="F:zinc ion binding"/>
    <property type="evidence" value="ECO:0007669"/>
    <property type="project" value="UniProtKB-KW"/>
</dbReference>
<organism evidence="7 8">
    <name type="scientific">Trapa natans</name>
    <name type="common">Water chestnut</name>
    <dbReference type="NCBI Taxonomy" id="22666"/>
    <lineage>
        <taxon>Eukaryota</taxon>
        <taxon>Viridiplantae</taxon>
        <taxon>Streptophyta</taxon>
        <taxon>Embryophyta</taxon>
        <taxon>Tracheophyta</taxon>
        <taxon>Spermatophyta</taxon>
        <taxon>Magnoliopsida</taxon>
        <taxon>eudicotyledons</taxon>
        <taxon>Gunneridae</taxon>
        <taxon>Pentapetalae</taxon>
        <taxon>rosids</taxon>
        <taxon>malvids</taxon>
        <taxon>Myrtales</taxon>
        <taxon>Lythraceae</taxon>
        <taxon>Trapa</taxon>
    </lineage>
</organism>
<feature type="region of interest" description="Disordered" evidence="5">
    <location>
        <begin position="1"/>
        <end position="20"/>
    </location>
</feature>
<dbReference type="PANTHER" id="PTHR47718">
    <property type="entry name" value="OS01G0519700 PROTEIN"/>
    <property type="match status" value="1"/>
</dbReference>
<dbReference type="SMART" id="SM00575">
    <property type="entry name" value="ZnF_PMZ"/>
    <property type="match status" value="1"/>
</dbReference>
<proteinExistence type="predicted"/>
<feature type="compositionally biased region" description="Basic and acidic residues" evidence="5">
    <location>
        <begin position="678"/>
        <end position="688"/>
    </location>
</feature>
<keyword evidence="1" id="KW-0479">Metal-binding</keyword>
<keyword evidence="3" id="KW-0862">Zinc</keyword>
<dbReference type="InterPro" id="IPR006564">
    <property type="entry name" value="Znf_PMZ"/>
</dbReference>
<dbReference type="Proteomes" id="UP001346149">
    <property type="component" value="Unassembled WGS sequence"/>
</dbReference>